<evidence type="ECO:0000313" key="1">
    <source>
        <dbReference type="EMBL" id="MCT7376979.1"/>
    </source>
</evidence>
<dbReference type="InterPro" id="IPR004927">
    <property type="entry name" value="MerB"/>
</dbReference>
<dbReference type="PRINTS" id="PR01699">
    <property type="entry name" value="ORGNOHGLYASE"/>
</dbReference>
<protein>
    <submittedName>
        <fullName evidence="1">Organomercurial lyase</fullName>
        <ecNumber evidence="1">4.99.1.2</ecNumber>
    </submittedName>
</protein>
<proteinExistence type="predicted"/>
<sequence>MTRSDKTVHDDLWDLAVQWLPVFSLTEQHAGIVLLRELAKGEAVTCSRLAQALGTTFGAAEALMKDSALCPFIYTDERDRIIGFWGLSVAPTHHQITVKGQRLWTWCAYDSLFIPELLGETAEIESRDPESNELIRLTVSPERIISTEPADIVVSMGRPDTWDQSSAARIIATACHHIYFFVSRASGERWQAKHTEPATILLSLDVAFDFGKRSNAHLFQAELTEHRKATA</sequence>
<dbReference type="SUPFAM" id="SSF160387">
    <property type="entry name" value="NosL/MerB-like"/>
    <property type="match status" value="1"/>
</dbReference>
<evidence type="ECO:0000313" key="2">
    <source>
        <dbReference type="Proteomes" id="UP001320831"/>
    </source>
</evidence>
<name>A0ABT2LSB1_9HYPH</name>
<dbReference type="RefSeq" id="WP_260905253.1">
    <property type="nucleotide sequence ID" value="NZ_JAOCZP010000005.1"/>
</dbReference>
<dbReference type="EMBL" id="JAOCZP010000005">
    <property type="protein sequence ID" value="MCT7376979.1"/>
    <property type="molecule type" value="Genomic_DNA"/>
</dbReference>
<dbReference type="Gene3D" id="3.30.450.410">
    <property type="match status" value="1"/>
</dbReference>
<reference evidence="1 2" key="1">
    <citation type="submission" date="2022-09" db="EMBL/GenBank/DDBJ databases">
        <title>Chelativorans salina sp. nov., a novel slightly halophilic bacterium isolated from a saline lake sediment enrichment.</title>
        <authorList>
            <person name="Gao L."/>
            <person name="Fang B.-Z."/>
            <person name="Li W.-J."/>
        </authorList>
    </citation>
    <scope>NUCLEOTIDE SEQUENCE [LARGE SCALE GENOMIC DNA]</scope>
    <source>
        <strain evidence="1 2">EGI FJ00035</strain>
    </source>
</reference>
<dbReference type="InterPro" id="IPR053717">
    <property type="entry name" value="MerB_lyase_sf"/>
</dbReference>
<dbReference type="GO" id="GO:0018836">
    <property type="term" value="F:alkylmercury lyase activity"/>
    <property type="evidence" value="ECO:0007669"/>
    <property type="project" value="UniProtKB-EC"/>
</dbReference>
<dbReference type="Proteomes" id="UP001320831">
    <property type="component" value="Unassembled WGS sequence"/>
</dbReference>
<comment type="caution">
    <text evidence="1">The sequence shown here is derived from an EMBL/GenBank/DDBJ whole genome shotgun (WGS) entry which is preliminary data.</text>
</comment>
<gene>
    <name evidence="1" type="primary">merB</name>
    <name evidence="1" type="ORF">N5A92_18310</name>
</gene>
<organism evidence="1 2">
    <name type="scientific">Chelativorans salis</name>
    <dbReference type="NCBI Taxonomy" id="2978478"/>
    <lineage>
        <taxon>Bacteria</taxon>
        <taxon>Pseudomonadati</taxon>
        <taxon>Pseudomonadota</taxon>
        <taxon>Alphaproteobacteria</taxon>
        <taxon>Hyphomicrobiales</taxon>
        <taxon>Phyllobacteriaceae</taxon>
        <taxon>Chelativorans</taxon>
    </lineage>
</organism>
<accession>A0ABT2LSB1</accession>
<keyword evidence="2" id="KW-1185">Reference proteome</keyword>
<dbReference type="EC" id="4.99.1.2" evidence="1"/>
<dbReference type="Pfam" id="PF03243">
    <property type="entry name" value="MerB"/>
    <property type="match status" value="1"/>
</dbReference>
<keyword evidence="1" id="KW-0456">Lyase</keyword>